<comment type="catalytic activity">
    <reaction evidence="7">
        <text>adenosine(1518)/adenosine(1519) in 16S rRNA + 4 S-adenosyl-L-methionine = N(6)-dimethyladenosine(1518)/N(6)-dimethyladenosine(1519) in 16S rRNA + 4 S-adenosyl-L-homocysteine + 4 H(+)</text>
        <dbReference type="Rhea" id="RHEA:19609"/>
        <dbReference type="Rhea" id="RHEA-COMP:10232"/>
        <dbReference type="Rhea" id="RHEA-COMP:10233"/>
        <dbReference type="ChEBI" id="CHEBI:15378"/>
        <dbReference type="ChEBI" id="CHEBI:57856"/>
        <dbReference type="ChEBI" id="CHEBI:59789"/>
        <dbReference type="ChEBI" id="CHEBI:74411"/>
        <dbReference type="ChEBI" id="CHEBI:74493"/>
        <dbReference type="EC" id="2.1.1.182"/>
    </reaction>
</comment>
<keyword evidence="11" id="KW-1185">Reference proteome</keyword>
<dbReference type="OrthoDB" id="9814755at2"/>
<dbReference type="HAMAP" id="MF_00607">
    <property type="entry name" value="16SrRNA_methyltr_A"/>
    <property type="match status" value="1"/>
</dbReference>
<accession>A0A291IT12</accession>
<dbReference type="GO" id="GO:0005829">
    <property type="term" value="C:cytosol"/>
    <property type="evidence" value="ECO:0007669"/>
    <property type="project" value="TreeGrafter"/>
</dbReference>
<evidence type="ECO:0000256" key="8">
    <source>
        <dbReference type="PROSITE-ProRule" id="PRU01026"/>
    </source>
</evidence>
<comment type="subcellular location">
    <subcellularLocation>
        <location evidence="7">Cytoplasm</location>
    </subcellularLocation>
</comment>
<keyword evidence="2 7" id="KW-0698">rRNA processing</keyword>
<dbReference type="InterPro" id="IPR023165">
    <property type="entry name" value="rRNA_Ade_diMease-like_C"/>
</dbReference>
<dbReference type="EMBL" id="CP023668">
    <property type="protein sequence ID" value="ATG97831.1"/>
    <property type="molecule type" value="Genomic_DNA"/>
</dbReference>
<evidence type="ECO:0000256" key="6">
    <source>
        <dbReference type="ARBA" id="ARBA00022884"/>
    </source>
</evidence>
<evidence type="ECO:0000259" key="9">
    <source>
        <dbReference type="SMART" id="SM00650"/>
    </source>
</evidence>
<dbReference type="SMART" id="SM00650">
    <property type="entry name" value="rADc"/>
    <property type="match status" value="1"/>
</dbReference>
<dbReference type="NCBIfam" id="TIGR00755">
    <property type="entry name" value="ksgA"/>
    <property type="match status" value="1"/>
</dbReference>
<dbReference type="CDD" id="cd02440">
    <property type="entry name" value="AdoMet_MTases"/>
    <property type="match status" value="1"/>
</dbReference>
<sequence length="266" mass="30758">MNAKKQFGQNFISDPNLITKIVDLLGNEKDSLVIEIGPGKGALTKQLVKRFKKVIAIEIDRDMEDILNKEINSENFELIIKDALEVDLRELIAGENKKYDYKNVFLISNMPYYITSEILFNTLDVHDLLTKAVFMMQKEVATRVCAKVNENNYNNLSIACDFYATTKYEFTVPKKMFRPIPKVDSAIVSLTFNNDHVNDVKDPQKFISFVRQLFNNRRKTILNNLGRVLGDKEKAKDVLNKTQISENLRPENIDLDQYINLYNNSY</sequence>
<evidence type="ECO:0000256" key="1">
    <source>
        <dbReference type="ARBA" id="ARBA00022490"/>
    </source>
</evidence>
<comment type="similarity">
    <text evidence="7">Belongs to the class I-like SAM-binding methyltransferase superfamily. rRNA adenine N(6)-methyltransferase family. RsmA subfamily.</text>
</comment>
<comment type="function">
    <text evidence="7">Specifically dimethylates two adjacent adenosines (A1518 and A1519) in the loop of a conserved hairpin near the 3'-end of 16S rRNA in the 30S particle. May play a critical role in biogenesis of 30S subunits.</text>
</comment>
<keyword evidence="6 7" id="KW-0694">RNA-binding</keyword>
<dbReference type="PANTHER" id="PTHR11727">
    <property type="entry name" value="DIMETHYLADENOSINE TRANSFERASE"/>
    <property type="match status" value="1"/>
</dbReference>
<dbReference type="InterPro" id="IPR029063">
    <property type="entry name" value="SAM-dependent_MTases_sf"/>
</dbReference>
<dbReference type="Gene3D" id="3.40.50.150">
    <property type="entry name" value="Vaccinia Virus protein VP39"/>
    <property type="match status" value="1"/>
</dbReference>
<evidence type="ECO:0000256" key="5">
    <source>
        <dbReference type="ARBA" id="ARBA00022691"/>
    </source>
</evidence>
<feature type="domain" description="Ribosomal RNA adenine methylase transferase N-terminal" evidence="9">
    <location>
        <begin position="17"/>
        <end position="194"/>
    </location>
</feature>
<dbReference type="AlphaFoldDB" id="A0A291IT12"/>
<gene>
    <name evidence="7" type="primary">rsmA</name>
    <name evidence="7" type="synonym">ksgA</name>
    <name evidence="10" type="ORF">CP520_03125</name>
</gene>
<dbReference type="Proteomes" id="UP000232227">
    <property type="component" value="Chromosome"/>
</dbReference>
<dbReference type="PANTHER" id="PTHR11727:SF7">
    <property type="entry name" value="DIMETHYLADENOSINE TRANSFERASE-RELATED"/>
    <property type="match status" value="1"/>
</dbReference>
<dbReference type="Gene3D" id="1.10.8.100">
    <property type="entry name" value="Ribosomal RNA adenine dimethylase-like, domain 2"/>
    <property type="match status" value="1"/>
</dbReference>
<keyword evidence="4 7" id="KW-0808">Transferase</keyword>
<keyword evidence="5 7" id="KW-0949">S-adenosyl-L-methionine</keyword>
<evidence type="ECO:0000313" key="11">
    <source>
        <dbReference type="Proteomes" id="UP000232227"/>
    </source>
</evidence>
<evidence type="ECO:0000256" key="4">
    <source>
        <dbReference type="ARBA" id="ARBA00022679"/>
    </source>
</evidence>
<dbReference type="PROSITE" id="PS01131">
    <property type="entry name" value="RRNA_A_DIMETH"/>
    <property type="match status" value="1"/>
</dbReference>
<protein>
    <recommendedName>
        <fullName evidence="7">Ribosomal RNA small subunit methyltransferase A</fullName>
        <ecNumber evidence="7">2.1.1.182</ecNumber>
    </recommendedName>
    <alternativeName>
        <fullName evidence="7">16S rRNA (adenine(1518)-N(6)/adenine(1519)-N(6))-dimethyltransferase</fullName>
    </alternativeName>
    <alternativeName>
        <fullName evidence="7">16S rRNA dimethyladenosine transferase</fullName>
    </alternativeName>
    <alternativeName>
        <fullName evidence="7">16S rRNA dimethylase</fullName>
    </alternativeName>
    <alternativeName>
        <fullName evidence="7">S-adenosylmethionine-6-N', N'-adenosyl(rRNA) dimethyltransferase</fullName>
    </alternativeName>
</protein>
<proteinExistence type="inferred from homology"/>
<keyword evidence="3 7" id="KW-0489">Methyltransferase</keyword>
<keyword evidence="1 7" id="KW-0963">Cytoplasm</keyword>
<feature type="binding site" evidence="7 8">
    <location>
        <position position="10"/>
    </location>
    <ligand>
        <name>S-adenosyl-L-methionine</name>
        <dbReference type="ChEBI" id="CHEBI:59789"/>
    </ligand>
</feature>
<evidence type="ECO:0000256" key="2">
    <source>
        <dbReference type="ARBA" id="ARBA00022552"/>
    </source>
</evidence>
<organism evidence="10 11">
    <name type="scientific">Mesoplasma lactucae ATCC 49193</name>
    <dbReference type="NCBI Taxonomy" id="81460"/>
    <lineage>
        <taxon>Bacteria</taxon>
        <taxon>Bacillati</taxon>
        <taxon>Mycoplasmatota</taxon>
        <taxon>Mollicutes</taxon>
        <taxon>Entomoplasmatales</taxon>
        <taxon>Entomoplasmataceae</taxon>
        <taxon>Mesoplasma</taxon>
    </lineage>
</organism>
<dbReference type="InterPro" id="IPR020598">
    <property type="entry name" value="rRNA_Ade_methylase_Trfase_N"/>
</dbReference>
<dbReference type="FunFam" id="1.10.8.100:FF:000001">
    <property type="entry name" value="Ribosomal RNA small subunit methyltransferase A"/>
    <property type="match status" value="1"/>
</dbReference>
<dbReference type="PROSITE" id="PS51689">
    <property type="entry name" value="SAM_RNA_A_N6_MT"/>
    <property type="match status" value="1"/>
</dbReference>
<dbReference type="EC" id="2.1.1.182" evidence="7"/>
<evidence type="ECO:0000256" key="3">
    <source>
        <dbReference type="ARBA" id="ARBA00022603"/>
    </source>
</evidence>
<evidence type="ECO:0000256" key="7">
    <source>
        <dbReference type="HAMAP-Rule" id="MF_00607"/>
    </source>
</evidence>
<dbReference type="InterPro" id="IPR011530">
    <property type="entry name" value="rRNA_adenine_dimethylase"/>
</dbReference>
<name>A0A291IT12_9MOLU</name>
<feature type="binding site" evidence="7 8">
    <location>
        <position position="82"/>
    </location>
    <ligand>
        <name>S-adenosyl-L-methionine</name>
        <dbReference type="ChEBI" id="CHEBI:59789"/>
    </ligand>
</feature>
<dbReference type="InterPro" id="IPR020596">
    <property type="entry name" value="rRNA_Ade_Mease_Trfase_CS"/>
</dbReference>
<dbReference type="InterPro" id="IPR001737">
    <property type="entry name" value="KsgA/Erm"/>
</dbReference>
<dbReference type="GO" id="GO:0003723">
    <property type="term" value="F:RNA binding"/>
    <property type="evidence" value="ECO:0007669"/>
    <property type="project" value="UniProtKB-UniRule"/>
</dbReference>
<reference evidence="10 11" key="1">
    <citation type="submission" date="2017-09" db="EMBL/GenBank/DDBJ databases">
        <title>SPAdes assembly of the Mesoplasma lactucae genome.</title>
        <authorList>
            <person name="Knight T.F."/>
            <person name="Rubinstein R."/>
            <person name="Citino T."/>
        </authorList>
    </citation>
    <scope>NUCLEOTIDE SEQUENCE [LARGE SCALE GENOMIC DNA]</scope>
    <source>
        <strain evidence="10 11">831-C4</strain>
    </source>
</reference>
<dbReference type="RefSeq" id="WP_096863136.1">
    <property type="nucleotide sequence ID" value="NZ_CP023668.1"/>
</dbReference>
<feature type="binding site" evidence="7 8">
    <location>
        <position position="58"/>
    </location>
    <ligand>
        <name>S-adenosyl-L-methionine</name>
        <dbReference type="ChEBI" id="CHEBI:59789"/>
    </ligand>
</feature>
<feature type="binding site" evidence="7 8">
    <location>
        <position position="12"/>
    </location>
    <ligand>
        <name>S-adenosyl-L-methionine</name>
        <dbReference type="ChEBI" id="CHEBI:59789"/>
    </ligand>
</feature>
<evidence type="ECO:0000313" key="10">
    <source>
        <dbReference type="EMBL" id="ATG97831.1"/>
    </source>
</evidence>
<feature type="binding site" evidence="7 8">
    <location>
        <position position="109"/>
    </location>
    <ligand>
        <name>S-adenosyl-L-methionine</name>
        <dbReference type="ChEBI" id="CHEBI:59789"/>
    </ligand>
</feature>
<dbReference type="GO" id="GO:0052908">
    <property type="term" value="F:16S rRNA (adenine(1518)-N(6)/adenine(1519)-N(6))-dimethyltransferase activity"/>
    <property type="evidence" value="ECO:0007669"/>
    <property type="project" value="UniProtKB-EC"/>
</dbReference>
<dbReference type="KEGG" id="mlac:CP520_03125"/>
<feature type="binding site" evidence="7 8">
    <location>
        <position position="37"/>
    </location>
    <ligand>
        <name>S-adenosyl-L-methionine</name>
        <dbReference type="ChEBI" id="CHEBI:59789"/>
    </ligand>
</feature>
<dbReference type="SUPFAM" id="SSF53335">
    <property type="entry name" value="S-adenosyl-L-methionine-dependent methyltransferases"/>
    <property type="match status" value="1"/>
</dbReference>
<dbReference type="Pfam" id="PF00398">
    <property type="entry name" value="RrnaAD"/>
    <property type="match status" value="1"/>
</dbReference>